<keyword evidence="3" id="KW-1185">Reference proteome</keyword>
<protein>
    <recommendedName>
        <fullName evidence="4">DUF1640 domain-containing protein</fullName>
    </recommendedName>
</protein>
<accession>A0ABX6MIB4</accession>
<keyword evidence="1" id="KW-0812">Transmembrane</keyword>
<keyword evidence="1" id="KW-1133">Transmembrane helix</keyword>
<dbReference type="RefSeq" id="WP_110848230.1">
    <property type="nucleotide sequence ID" value="NZ_CP051684.1"/>
</dbReference>
<reference evidence="2 3" key="1">
    <citation type="submission" date="2020-04" db="EMBL/GenBank/DDBJ databases">
        <title>Genome sequencing of novel species.</title>
        <authorList>
            <person name="Heo J."/>
            <person name="Kim S.-J."/>
            <person name="Kim J.-S."/>
            <person name="Hong S.-B."/>
            <person name="Kwon S.-W."/>
        </authorList>
    </citation>
    <scope>NUCLEOTIDE SEQUENCE [LARGE SCALE GENOMIC DNA]</scope>
    <source>
        <strain evidence="2 3">AF9R3</strain>
    </source>
</reference>
<evidence type="ECO:0000313" key="3">
    <source>
        <dbReference type="Proteomes" id="UP000503117"/>
    </source>
</evidence>
<dbReference type="EMBL" id="CP051684">
    <property type="protein sequence ID" value="QJD92702.1"/>
    <property type="molecule type" value="Genomic_DNA"/>
</dbReference>
<name>A0ABX6MIB4_9BURK</name>
<feature type="transmembrane region" description="Helical" evidence="1">
    <location>
        <begin position="62"/>
        <end position="88"/>
    </location>
</feature>
<evidence type="ECO:0008006" key="4">
    <source>
        <dbReference type="Google" id="ProtNLM"/>
    </source>
</evidence>
<evidence type="ECO:0000256" key="1">
    <source>
        <dbReference type="SAM" id="Phobius"/>
    </source>
</evidence>
<keyword evidence="1" id="KW-0472">Membrane</keyword>
<gene>
    <name evidence="2" type="ORF">HH213_22995</name>
</gene>
<evidence type="ECO:0000313" key="2">
    <source>
        <dbReference type="EMBL" id="QJD92702.1"/>
    </source>
</evidence>
<proteinExistence type="predicted"/>
<dbReference type="Proteomes" id="UP000503117">
    <property type="component" value="Chromosome"/>
</dbReference>
<sequence>MNSIESTKYRKRLEEGGVPPQQALAHADALGEVLENLKETLATKDWVRAEISRQLQDLKIDLLKWMFTMFIAQTGITIGTVIALIRYLPH</sequence>
<organism evidence="2 3">
    <name type="scientific">Duganella dendranthematis</name>
    <dbReference type="NCBI Taxonomy" id="2728021"/>
    <lineage>
        <taxon>Bacteria</taxon>
        <taxon>Pseudomonadati</taxon>
        <taxon>Pseudomonadota</taxon>
        <taxon>Betaproteobacteria</taxon>
        <taxon>Burkholderiales</taxon>
        <taxon>Oxalobacteraceae</taxon>
        <taxon>Telluria group</taxon>
        <taxon>Duganella</taxon>
    </lineage>
</organism>